<dbReference type="Proteomes" id="UP001500151">
    <property type="component" value="Unassembled WGS sequence"/>
</dbReference>
<name>A0ABN3QNF7_9ACTN</name>
<organism evidence="1 2">
    <name type="scientific">Streptomyces vastus</name>
    <dbReference type="NCBI Taxonomy" id="285451"/>
    <lineage>
        <taxon>Bacteria</taxon>
        <taxon>Bacillati</taxon>
        <taxon>Actinomycetota</taxon>
        <taxon>Actinomycetes</taxon>
        <taxon>Kitasatosporales</taxon>
        <taxon>Streptomycetaceae</taxon>
        <taxon>Streptomyces</taxon>
    </lineage>
</organism>
<reference evidence="1 2" key="1">
    <citation type="journal article" date="2019" name="Int. J. Syst. Evol. Microbiol.">
        <title>The Global Catalogue of Microorganisms (GCM) 10K type strain sequencing project: providing services to taxonomists for standard genome sequencing and annotation.</title>
        <authorList>
            <consortium name="The Broad Institute Genomics Platform"/>
            <consortium name="The Broad Institute Genome Sequencing Center for Infectious Disease"/>
            <person name="Wu L."/>
            <person name="Ma J."/>
        </authorList>
    </citation>
    <scope>NUCLEOTIDE SEQUENCE [LARGE SCALE GENOMIC DNA]</scope>
    <source>
        <strain evidence="1 2">JCM 4524</strain>
    </source>
</reference>
<accession>A0ABN3QNF7</accession>
<proteinExistence type="predicted"/>
<protein>
    <submittedName>
        <fullName evidence="1">Uncharacterized protein</fullName>
    </submittedName>
</protein>
<comment type="caution">
    <text evidence="1">The sequence shown here is derived from an EMBL/GenBank/DDBJ whole genome shotgun (WGS) entry which is preliminary data.</text>
</comment>
<gene>
    <name evidence="1" type="ORF">GCM10010307_22270</name>
</gene>
<evidence type="ECO:0000313" key="1">
    <source>
        <dbReference type="EMBL" id="GAA2630487.1"/>
    </source>
</evidence>
<evidence type="ECO:0000313" key="2">
    <source>
        <dbReference type="Proteomes" id="UP001500151"/>
    </source>
</evidence>
<dbReference type="EMBL" id="BAAASJ010000022">
    <property type="protein sequence ID" value="GAA2630487.1"/>
    <property type="molecule type" value="Genomic_DNA"/>
</dbReference>
<keyword evidence="2" id="KW-1185">Reference proteome</keyword>
<sequence>MSPCSAAALVLDLDEDRQAAAGGLDVEDLDDDLRGVDSVGNDLRFAVDVELAVAADVDLVARAGVHGVRPAAWCRGPSSFKGQSERPWLRK</sequence>